<dbReference type="PANTHER" id="PTHR47529">
    <property type="entry name" value="PEPTIDYL-PROLYL CIS-TRANS ISOMERASE D"/>
    <property type="match status" value="1"/>
</dbReference>
<dbReference type="SUPFAM" id="SSF54534">
    <property type="entry name" value="FKBP-like"/>
    <property type="match status" value="1"/>
</dbReference>
<dbReference type="InterPro" id="IPR027304">
    <property type="entry name" value="Trigger_fact/SurA_dom_sf"/>
</dbReference>
<comment type="subcellular location">
    <subcellularLocation>
        <location evidence="1">Cell inner membrane</location>
        <topology evidence="1">Single-pass type II membrane protein</topology>
        <orientation evidence="1">Periplasmic side</orientation>
    </subcellularLocation>
</comment>
<dbReference type="Pfam" id="PF13145">
    <property type="entry name" value="Rotamase_2"/>
    <property type="match status" value="1"/>
</dbReference>
<name>A0A285S741_9HYPH</name>
<evidence type="ECO:0000256" key="14">
    <source>
        <dbReference type="SAM" id="Phobius"/>
    </source>
</evidence>
<evidence type="ECO:0000256" key="10">
    <source>
        <dbReference type="ARBA" id="ARBA00031484"/>
    </source>
</evidence>
<keyword evidence="16" id="KW-0413">Isomerase</keyword>
<feature type="domain" description="PpiC" evidence="15">
    <location>
        <begin position="247"/>
        <end position="366"/>
    </location>
</feature>
<dbReference type="SUPFAM" id="SSF109998">
    <property type="entry name" value="Triger factor/SurA peptide-binding domain-like"/>
    <property type="match status" value="1"/>
</dbReference>
<proteinExistence type="inferred from homology"/>
<gene>
    <name evidence="16" type="ORF">SAMN05421512_10484</name>
</gene>
<evidence type="ECO:0000259" key="15">
    <source>
        <dbReference type="Pfam" id="PF13145"/>
    </source>
</evidence>
<evidence type="ECO:0000256" key="6">
    <source>
        <dbReference type="ARBA" id="ARBA00022989"/>
    </source>
</evidence>
<keyword evidence="4" id="KW-0997">Cell inner membrane</keyword>
<comment type="similarity">
    <text evidence="11">Belongs to the PpiD chaperone family.</text>
</comment>
<sequence>MLDTLRSGAKSWISKLLIGLLVISFAIWGISGDLLNVGGDQVATVGDRKISIVEFDNAYRRELDTIGRNIGRPLSTVEGASLGIPAQVLGRLIAEAALNETADQYNLGVSDQELVRLIQEAPAFQAPGGGFDRALLARVLMANGLTEDAFVAERRLLEERRQIADAISGGLATPAAMLEAFNQHANEERSVDYVEFGADQAGEIPAPTDSELTTYFEANQDMFRAPEYRKVALLSLTPERLARPDEVSEDDVRQEYQASGDRFGEPERRRILQIPLGDAAAVEAARTALSEGKTFDDILAERGLTEAQVELGNMARTDLLDPAIAEAAFSLAEGQTSDIVEGRLTSVLLKIAEITEAHQSPLEEVAPELRKEIALRQAQREVLDLHDEIEDARAGGATLQEVAERFSLTLDTPAAFDSAGKDEAGNAVSLPEVNDLISDVFESDVGIEADMLQLGRDGFLWFEVREVVPARDRTLDEVRQQVVDAWTAEQRKARLDDLAASIVEEVRGGKSLQDVATERSLTVASASGIKRNGANGPLPASAIPAVFSGPVGTLGTAAREGDRRLVFRVTGATAPAFFREAGEIAALDQRLADALQNSVIGQYVGEREARLGVSVNQANINRVLGQGGS</sequence>
<evidence type="ECO:0000256" key="13">
    <source>
        <dbReference type="ARBA" id="ARBA00042775"/>
    </source>
</evidence>
<evidence type="ECO:0000256" key="12">
    <source>
        <dbReference type="ARBA" id="ARBA00040743"/>
    </source>
</evidence>
<keyword evidence="8" id="KW-0143">Chaperone</keyword>
<dbReference type="InterPro" id="IPR000297">
    <property type="entry name" value="PPIase_PpiC"/>
</dbReference>
<keyword evidence="6 14" id="KW-1133">Transmembrane helix</keyword>
<evidence type="ECO:0000313" key="17">
    <source>
        <dbReference type="Proteomes" id="UP000219331"/>
    </source>
</evidence>
<evidence type="ECO:0000256" key="8">
    <source>
        <dbReference type="ARBA" id="ARBA00023186"/>
    </source>
</evidence>
<evidence type="ECO:0000256" key="11">
    <source>
        <dbReference type="ARBA" id="ARBA00038408"/>
    </source>
</evidence>
<dbReference type="InterPro" id="IPR052029">
    <property type="entry name" value="PpiD_chaperone"/>
</dbReference>
<reference evidence="16 17" key="1">
    <citation type="submission" date="2017-08" db="EMBL/GenBank/DDBJ databases">
        <authorList>
            <person name="de Groot N.N."/>
        </authorList>
    </citation>
    <scope>NUCLEOTIDE SEQUENCE [LARGE SCALE GENOMIC DNA]</scope>
    <source>
        <strain evidence="16 17">USBA 352</strain>
    </source>
</reference>
<evidence type="ECO:0000256" key="1">
    <source>
        <dbReference type="ARBA" id="ARBA00004382"/>
    </source>
</evidence>
<dbReference type="EMBL" id="OBML01000004">
    <property type="protein sequence ID" value="SOC03300.1"/>
    <property type="molecule type" value="Genomic_DNA"/>
</dbReference>
<dbReference type="RefSeq" id="WP_097174538.1">
    <property type="nucleotide sequence ID" value="NZ_OBML01000004.1"/>
</dbReference>
<dbReference type="OrthoDB" id="9768393at2"/>
<dbReference type="GO" id="GO:0003755">
    <property type="term" value="F:peptidyl-prolyl cis-trans isomerase activity"/>
    <property type="evidence" value="ECO:0007669"/>
    <property type="project" value="InterPro"/>
</dbReference>
<evidence type="ECO:0000256" key="9">
    <source>
        <dbReference type="ARBA" id="ARBA00030642"/>
    </source>
</evidence>
<dbReference type="Pfam" id="PF13624">
    <property type="entry name" value="SurA_N_3"/>
    <property type="match status" value="1"/>
</dbReference>
<dbReference type="AlphaFoldDB" id="A0A285S741"/>
<keyword evidence="17" id="KW-1185">Reference proteome</keyword>
<evidence type="ECO:0000256" key="5">
    <source>
        <dbReference type="ARBA" id="ARBA00022692"/>
    </source>
</evidence>
<keyword evidence="7 14" id="KW-0472">Membrane</keyword>
<evidence type="ECO:0000313" key="16">
    <source>
        <dbReference type="EMBL" id="SOC03300.1"/>
    </source>
</evidence>
<evidence type="ECO:0000256" key="3">
    <source>
        <dbReference type="ARBA" id="ARBA00022475"/>
    </source>
</evidence>
<dbReference type="PANTHER" id="PTHR47529:SF1">
    <property type="entry name" value="PERIPLASMIC CHAPERONE PPID"/>
    <property type="match status" value="1"/>
</dbReference>
<dbReference type="Gene3D" id="3.10.50.40">
    <property type="match status" value="1"/>
</dbReference>
<dbReference type="InterPro" id="IPR046357">
    <property type="entry name" value="PPIase_dom_sf"/>
</dbReference>
<evidence type="ECO:0000256" key="2">
    <source>
        <dbReference type="ARBA" id="ARBA00018370"/>
    </source>
</evidence>
<dbReference type="Proteomes" id="UP000219331">
    <property type="component" value="Unassembled WGS sequence"/>
</dbReference>
<keyword evidence="3" id="KW-1003">Cell membrane</keyword>
<evidence type="ECO:0000256" key="4">
    <source>
        <dbReference type="ARBA" id="ARBA00022519"/>
    </source>
</evidence>
<evidence type="ECO:0000256" key="7">
    <source>
        <dbReference type="ARBA" id="ARBA00023136"/>
    </source>
</evidence>
<organism evidence="16 17">
    <name type="scientific">Stappia indica</name>
    <dbReference type="NCBI Taxonomy" id="538381"/>
    <lineage>
        <taxon>Bacteria</taxon>
        <taxon>Pseudomonadati</taxon>
        <taxon>Pseudomonadota</taxon>
        <taxon>Alphaproteobacteria</taxon>
        <taxon>Hyphomicrobiales</taxon>
        <taxon>Stappiaceae</taxon>
        <taxon>Stappia</taxon>
    </lineage>
</organism>
<dbReference type="STRING" id="538381.GCA_001696535_00310"/>
<keyword evidence="5 14" id="KW-0812">Transmembrane</keyword>
<dbReference type="GO" id="GO:0005886">
    <property type="term" value="C:plasma membrane"/>
    <property type="evidence" value="ECO:0007669"/>
    <property type="project" value="UniProtKB-SubCell"/>
</dbReference>
<feature type="transmembrane region" description="Helical" evidence="14">
    <location>
        <begin position="12"/>
        <end position="31"/>
    </location>
</feature>
<accession>A0A285S741</accession>
<protein>
    <recommendedName>
        <fullName evidence="2">Parvulin-like PPIase</fullName>
    </recommendedName>
    <alternativeName>
        <fullName evidence="9">Peptidyl-prolyl cis-trans isomerase plp</fullName>
    </alternativeName>
    <alternativeName>
        <fullName evidence="12">Periplasmic chaperone PpiD</fullName>
    </alternativeName>
    <alternativeName>
        <fullName evidence="13">Periplasmic folding chaperone</fullName>
    </alternativeName>
    <alternativeName>
        <fullName evidence="10">Rotamase plp</fullName>
    </alternativeName>
</protein>